<feature type="region of interest" description="Disordered" evidence="1">
    <location>
        <begin position="213"/>
        <end position="365"/>
    </location>
</feature>
<dbReference type="OrthoDB" id="4148767at2759"/>
<protein>
    <submittedName>
        <fullName evidence="3">Uncharacterized protein</fullName>
    </submittedName>
</protein>
<feature type="compositionally biased region" description="Basic residues" evidence="1">
    <location>
        <begin position="240"/>
        <end position="251"/>
    </location>
</feature>
<sequence length="365" mass="42552">MDIELISNIIGIISFFATVLTLLGVYRDLLSTMRHADTSIPIYLGNLRQEIQAERIFLRYRLEEGDKYSVFPKAFRKHRRTRQEAAVLLSNTIEEIWQQFKHLERPFLIKDPVRAEQVRKGDYWGENDVAEKPHFRPQKRLKNRMGMAEAGLSPDQETYYRTDLAHRFIWWQSRTRVDQMLERVQRLQIRRIERDAFETDELVKMCVKLLQRGRRRGGSGQSSSSSGSDGGPSGGQGPSRPRRRFSSRRSSAKAPSRRASTSGRTMRETEEIETVRTRRDDLTVGEGEASNTNRPRQATPAPRYEYEVVEPRVIYVDTEMNGGPSRRDVEYRGRQEGSVGRGYRTSPERRRNSHDDDRTFRPRRS</sequence>
<evidence type="ECO:0000313" key="4">
    <source>
        <dbReference type="Proteomes" id="UP000288859"/>
    </source>
</evidence>
<feature type="compositionally biased region" description="Basic and acidic residues" evidence="1">
    <location>
        <begin position="346"/>
        <end position="365"/>
    </location>
</feature>
<reference evidence="3 4" key="1">
    <citation type="submission" date="2017-03" db="EMBL/GenBank/DDBJ databases">
        <title>Genomes of endolithic fungi from Antarctica.</title>
        <authorList>
            <person name="Coleine C."/>
            <person name="Masonjones S."/>
            <person name="Stajich J.E."/>
        </authorList>
    </citation>
    <scope>NUCLEOTIDE SEQUENCE [LARGE SCALE GENOMIC DNA]</scope>
    <source>
        <strain evidence="3 4">CCFEE 6314</strain>
    </source>
</reference>
<feature type="compositionally biased region" description="Basic and acidic residues" evidence="1">
    <location>
        <begin position="265"/>
        <end position="282"/>
    </location>
</feature>
<gene>
    <name evidence="3" type="ORF">B0A52_10130</name>
</gene>
<feature type="compositionally biased region" description="Basic and acidic residues" evidence="1">
    <location>
        <begin position="325"/>
        <end position="335"/>
    </location>
</feature>
<keyword evidence="2" id="KW-0812">Transmembrane</keyword>
<dbReference type="AlphaFoldDB" id="A0A438MSK4"/>
<name>A0A438MSK4_EXOME</name>
<feature type="transmembrane region" description="Helical" evidence="2">
    <location>
        <begin position="6"/>
        <end position="26"/>
    </location>
</feature>
<proteinExistence type="predicted"/>
<dbReference type="EMBL" id="NAJM01000071">
    <property type="protein sequence ID" value="RVX66043.1"/>
    <property type="molecule type" value="Genomic_DNA"/>
</dbReference>
<dbReference type="Proteomes" id="UP000288859">
    <property type="component" value="Unassembled WGS sequence"/>
</dbReference>
<organism evidence="3 4">
    <name type="scientific">Exophiala mesophila</name>
    <name type="common">Black yeast-like fungus</name>
    <dbReference type="NCBI Taxonomy" id="212818"/>
    <lineage>
        <taxon>Eukaryota</taxon>
        <taxon>Fungi</taxon>
        <taxon>Dikarya</taxon>
        <taxon>Ascomycota</taxon>
        <taxon>Pezizomycotina</taxon>
        <taxon>Eurotiomycetes</taxon>
        <taxon>Chaetothyriomycetidae</taxon>
        <taxon>Chaetothyriales</taxon>
        <taxon>Herpotrichiellaceae</taxon>
        <taxon>Exophiala</taxon>
    </lineage>
</organism>
<feature type="compositionally biased region" description="Gly residues" evidence="1">
    <location>
        <begin position="228"/>
        <end position="237"/>
    </location>
</feature>
<keyword evidence="2" id="KW-1133">Transmembrane helix</keyword>
<comment type="caution">
    <text evidence="3">The sequence shown here is derived from an EMBL/GenBank/DDBJ whole genome shotgun (WGS) entry which is preliminary data.</text>
</comment>
<keyword evidence="2" id="KW-0472">Membrane</keyword>
<accession>A0A438MSK4</accession>
<evidence type="ECO:0000256" key="1">
    <source>
        <dbReference type="SAM" id="MobiDB-lite"/>
    </source>
</evidence>
<evidence type="ECO:0000313" key="3">
    <source>
        <dbReference type="EMBL" id="RVX66043.1"/>
    </source>
</evidence>
<evidence type="ECO:0000256" key="2">
    <source>
        <dbReference type="SAM" id="Phobius"/>
    </source>
</evidence>